<dbReference type="GO" id="GO:0005886">
    <property type="term" value="C:plasma membrane"/>
    <property type="evidence" value="ECO:0007669"/>
    <property type="project" value="UniProtKB-SubCell"/>
</dbReference>
<dbReference type="Proteomes" id="UP000886860">
    <property type="component" value="Unassembled WGS sequence"/>
</dbReference>
<evidence type="ECO:0000313" key="8">
    <source>
        <dbReference type="Proteomes" id="UP000886860"/>
    </source>
</evidence>
<evidence type="ECO:0000313" key="7">
    <source>
        <dbReference type="EMBL" id="HIT40584.1"/>
    </source>
</evidence>
<keyword evidence="4 5" id="KW-0472">Membrane</keyword>
<comment type="subcellular location">
    <subcellularLocation>
        <location evidence="1">Cell membrane</location>
        <topology evidence="1">Multi-pass membrane protein</topology>
    </subcellularLocation>
</comment>
<evidence type="ECO:0000256" key="3">
    <source>
        <dbReference type="ARBA" id="ARBA00022989"/>
    </source>
</evidence>
<reference evidence="7" key="1">
    <citation type="submission" date="2020-10" db="EMBL/GenBank/DDBJ databases">
        <authorList>
            <person name="Gilroy R."/>
        </authorList>
    </citation>
    <scope>NUCLEOTIDE SEQUENCE</scope>
    <source>
        <strain evidence="7">CHK123-3438</strain>
    </source>
</reference>
<comment type="caution">
    <text evidence="7">The sequence shown here is derived from an EMBL/GenBank/DDBJ whole genome shotgun (WGS) entry which is preliminary data.</text>
</comment>
<accession>A0A9D1KE86</accession>
<feature type="transmembrane region" description="Helical" evidence="5">
    <location>
        <begin position="155"/>
        <end position="173"/>
    </location>
</feature>
<evidence type="ECO:0000256" key="1">
    <source>
        <dbReference type="ARBA" id="ARBA00004651"/>
    </source>
</evidence>
<feature type="transmembrane region" description="Helical" evidence="5">
    <location>
        <begin position="129"/>
        <end position="149"/>
    </location>
</feature>
<keyword evidence="3 5" id="KW-1133">Transmembrane helix</keyword>
<reference evidence="7" key="2">
    <citation type="journal article" date="2021" name="PeerJ">
        <title>Extensive microbial diversity within the chicken gut microbiome revealed by metagenomics and culture.</title>
        <authorList>
            <person name="Gilroy R."/>
            <person name="Ravi A."/>
            <person name="Getino M."/>
            <person name="Pursley I."/>
            <person name="Horton D.L."/>
            <person name="Alikhan N.F."/>
            <person name="Baker D."/>
            <person name="Gharbi K."/>
            <person name="Hall N."/>
            <person name="Watson M."/>
            <person name="Adriaenssens E.M."/>
            <person name="Foster-Nyarko E."/>
            <person name="Jarju S."/>
            <person name="Secka A."/>
            <person name="Antonio M."/>
            <person name="Oren A."/>
            <person name="Chaudhuri R.R."/>
            <person name="La Ragione R."/>
            <person name="Hildebrand F."/>
            <person name="Pallen M.J."/>
        </authorList>
    </citation>
    <scope>NUCLEOTIDE SEQUENCE</scope>
    <source>
        <strain evidence="7">CHK123-3438</strain>
    </source>
</reference>
<dbReference type="AlphaFoldDB" id="A0A9D1KE86"/>
<evidence type="ECO:0000256" key="4">
    <source>
        <dbReference type="ARBA" id="ARBA00023136"/>
    </source>
</evidence>
<dbReference type="InterPro" id="IPR011527">
    <property type="entry name" value="ABC1_TM_dom"/>
</dbReference>
<keyword evidence="7" id="KW-0067">ATP-binding</keyword>
<proteinExistence type="predicted"/>
<dbReference type="InterPro" id="IPR036640">
    <property type="entry name" value="ABC1_TM_sf"/>
</dbReference>
<sequence length="219" mass="24925">MPRPIIWLFKMILSHEKKYACLEIALMLAAGILAPASAVMLLWLIDAVTEGNLWVYPLILYIGMLFAREGILALRRFCAARVVYALGKNMQEETIHKFNRIPYCLFEQRKSRDILEQIAQKPSAFLYELYQNIIMILSNTVFAVGYLFVVGQVHWLLSAGYLFFLLFVIKASFRSTNGMARLYDAQTGEERRMEYLGGLLTVRAAGIRQKGGEPANDST</sequence>
<evidence type="ECO:0000256" key="2">
    <source>
        <dbReference type="ARBA" id="ARBA00022692"/>
    </source>
</evidence>
<dbReference type="PROSITE" id="PS50929">
    <property type="entry name" value="ABC_TM1F"/>
    <property type="match status" value="1"/>
</dbReference>
<dbReference type="Gene3D" id="1.20.1560.10">
    <property type="entry name" value="ABC transporter type 1, transmembrane domain"/>
    <property type="match status" value="1"/>
</dbReference>
<name>A0A9D1KE86_9FIRM</name>
<dbReference type="EMBL" id="DVKS01000011">
    <property type="protein sequence ID" value="HIT40584.1"/>
    <property type="molecule type" value="Genomic_DNA"/>
</dbReference>
<dbReference type="GO" id="GO:0140359">
    <property type="term" value="F:ABC-type transporter activity"/>
    <property type="evidence" value="ECO:0007669"/>
    <property type="project" value="InterPro"/>
</dbReference>
<organism evidence="7 8">
    <name type="scientific">Candidatus Caccovicinus merdipullorum</name>
    <dbReference type="NCBI Taxonomy" id="2840724"/>
    <lineage>
        <taxon>Bacteria</taxon>
        <taxon>Bacillati</taxon>
        <taxon>Bacillota</taxon>
        <taxon>Clostridia</taxon>
        <taxon>Eubacteriales</taxon>
        <taxon>Candidatus Caccovicinus</taxon>
    </lineage>
</organism>
<feature type="domain" description="ABC transmembrane type-1" evidence="6">
    <location>
        <begin position="24"/>
        <end position="206"/>
    </location>
</feature>
<dbReference type="SUPFAM" id="SSF90123">
    <property type="entry name" value="ABC transporter transmembrane region"/>
    <property type="match status" value="1"/>
</dbReference>
<gene>
    <name evidence="7" type="ORF">IAB60_00540</name>
</gene>
<feature type="transmembrane region" description="Helical" evidence="5">
    <location>
        <begin position="21"/>
        <end position="45"/>
    </location>
</feature>
<keyword evidence="2 5" id="KW-0812">Transmembrane</keyword>
<protein>
    <submittedName>
        <fullName evidence="7">ABC transporter ATP-binding protein</fullName>
    </submittedName>
</protein>
<evidence type="ECO:0000256" key="5">
    <source>
        <dbReference type="SAM" id="Phobius"/>
    </source>
</evidence>
<dbReference type="GO" id="GO:0005524">
    <property type="term" value="F:ATP binding"/>
    <property type="evidence" value="ECO:0007669"/>
    <property type="project" value="UniProtKB-KW"/>
</dbReference>
<feature type="transmembrane region" description="Helical" evidence="5">
    <location>
        <begin position="51"/>
        <end position="67"/>
    </location>
</feature>
<keyword evidence="7" id="KW-0547">Nucleotide-binding</keyword>
<evidence type="ECO:0000259" key="6">
    <source>
        <dbReference type="PROSITE" id="PS50929"/>
    </source>
</evidence>